<accession>A0AAU2A6A0</accession>
<evidence type="ECO:0000259" key="1">
    <source>
        <dbReference type="PROSITE" id="PS50943"/>
    </source>
</evidence>
<dbReference type="AlphaFoldDB" id="A0AAU2A6A0"/>
<proteinExistence type="predicted"/>
<dbReference type="Pfam" id="PF19054">
    <property type="entry name" value="DUF5753"/>
    <property type="match status" value="1"/>
</dbReference>
<gene>
    <name evidence="2" type="ORF">OHA22_33530</name>
</gene>
<dbReference type="Gene3D" id="1.10.260.40">
    <property type="entry name" value="lambda repressor-like DNA-binding domains"/>
    <property type="match status" value="1"/>
</dbReference>
<dbReference type="PROSITE" id="PS50943">
    <property type="entry name" value="HTH_CROC1"/>
    <property type="match status" value="1"/>
</dbReference>
<dbReference type="InterPro" id="IPR043917">
    <property type="entry name" value="DUF5753"/>
</dbReference>
<dbReference type="InterPro" id="IPR001387">
    <property type="entry name" value="Cro/C1-type_HTH"/>
</dbReference>
<dbReference type="SUPFAM" id="SSF47413">
    <property type="entry name" value="lambda repressor-like DNA-binding domains"/>
    <property type="match status" value="1"/>
</dbReference>
<dbReference type="CDD" id="cd00093">
    <property type="entry name" value="HTH_XRE"/>
    <property type="match status" value="1"/>
</dbReference>
<evidence type="ECO:0000313" key="2">
    <source>
        <dbReference type="EMBL" id="WTT20103.1"/>
    </source>
</evidence>
<reference evidence="2" key="1">
    <citation type="submission" date="2022-10" db="EMBL/GenBank/DDBJ databases">
        <title>The complete genomes of actinobacterial strains from the NBC collection.</title>
        <authorList>
            <person name="Joergensen T.S."/>
            <person name="Alvarez Arevalo M."/>
            <person name="Sterndorff E.B."/>
            <person name="Faurdal D."/>
            <person name="Vuksanovic O."/>
            <person name="Mourched A.-S."/>
            <person name="Charusanti P."/>
            <person name="Shaw S."/>
            <person name="Blin K."/>
            <person name="Weber T."/>
        </authorList>
    </citation>
    <scope>NUCLEOTIDE SEQUENCE</scope>
    <source>
        <strain evidence="2">NBC_00093</strain>
    </source>
</reference>
<dbReference type="SMART" id="SM00530">
    <property type="entry name" value="HTH_XRE"/>
    <property type="match status" value="1"/>
</dbReference>
<dbReference type="EMBL" id="CP108222">
    <property type="protein sequence ID" value="WTT20103.1"/>
    <property type="molecule type" value="Genomic_DNA"/>
</dbReference>
<feature type="domain" description="HTH cro/C1-type" evidence="1">
    <location>
        <begin position="17"/>
        <end position="73"/>
    </location>
</feature>
<name>A0AAU2A6A0_9ACTN</name>
<dbReference type="Pfam" id="PF13560">
    <property type="entry name" value="HTH_31"/>
    <property type="match status" value="1"/>
</dbReference>
<organism evidence="2">
    <name type="scientific">Streptomyces sp. NBC_00093</name>
    <dbReference type="NCBI Taxonomy" id="2975649"/>
    <lineage>
        <taxon>Bacteria</taxon>
        <taxon>Bacillati</taxon>
        <taxon>Actinomycetota</taxon>
        <taxon>Actinomycetes</taxon>
        <taxon>Kitasatosporales</taxon>
        <taxon>Streptomycetaceae</taxon>
        <taxon>Streptomyces</taxon>
    </lineage>
</organism>
<protein>
    <submittedName>
        <fullName evidence="2">Helix-turn-helix domain-containing protein</fullName>
    </submittedName>
</protein>
<dbReference type="InterPro" id="IPR010982">
    <property type="entry name" value="Lambda_DNA-bd_dom_sf"/>
</dbReference>
<dbReference type="GO" id="GO:0003677">
    <property type="term" value="F:DNA binding"/>
    <property type="evidence" value="ECO:0007669"/>
    <property type="project" value="InterPro"/>
</dbReference>
<sequence length="288" mass="32571">MTDAQPNLHRRRLGLELRSLRKAAGMSLAEAADRLSLSGAPALSKIENGKQRVPPIALAGFFEVYGLQDKARVDKLRRLASLANSGRRTNLLDQYRQSIRDPFAEYLHLEELASKSDTFAWVVPGLLQTEDYARAVVERSRKWQTDREIDSFVELRMVRQEALSRENPLHLWCVLDESALQREVGGKHVMKAQLERLLDVTAQNKNVAIQVLPFAYGAHSGVDGPFHLLHFPAGPPVAVVEPMTTSLYLEEDSDIGRYETAFNHLRTEALDAEATQRYIHDLIKDRYS</sequence>